<dbReference type="GO" id="GO:0005794">
    <property type="term" value="C:Golgi apparatus"/>
    <property type="evidence" value="ECO:0000318"/>
    <property type="project" value="GO_Central"/>
</dbReference>
<keyword evidence="9" id="KW-1185">Reference proteome</keyword>
<dbReference type="GO" id="GO:0015297">
    <property type="term" value="F:antiporter activity"/>
    <property type="evidence" value="ECO:0000318"/>
    <property type="project" value="GO_Central"/>
</dbReference>
<evidence type="ECO:0000256" key="3">
    <source>
        <dbReference type="ARBA" id="ARBA00022989"/>
    </source>
</evidence>
<dbReference type="GO" id="GO:0015780">
    <property type="term" value="P:nucleotide-sugar transmembrane transport"/>
    <property type="evidence" value="ECO:0000318"/>
    <property type="project" value="GO_Central"/>
</dbReference>
<dbReference type="SMR" id="D7SSY5"/>
<sequence length="296" mass="32739">MSIDEENPKAVEPRKGSETLSSSTQNPATCCKALLRRASIYGVALGYCISASLLSIINKWAVMRFPYPGALTALQYFTSVAGVLIGGWLKLIDHGGLHGHTLWRSFPAAVLFYISIFTNSELLLHSNVDTFIVVRSAVPIFVAVGETLFLHQPWPSVKTWLSLATIFGGSVLYVLTDNQFSVMAYSWGVAYLVSMSIDFVYIKHVVMNIGLKTWGLVLYNNLEALVLFPLELLVMGELEKPRLRPWMRVMPRRRLERWAVREFGALGLALGDGFGLELEPNPSLMVGVASSQISGL</sequence>
<name>D7SSY5_VITVI</name>
<feature type="transmembrane region" description="Helical" evidence="6">
    <location>
        <begin position="182"/>
        <end position="202"/>
    </location>
</feature>
<evidence type="ECO:0000313" key="8">
    <source>
        <dbReference type="EMBL" id="CBI18769.3"/>
    </source>
</evidence>
<keyword evidence="4 6" id="KW-0472">Membrane</keyword>
<keyword evidence="2 6" id="KW-0812">Transmembrane</keyword>
<dbReference type="Pfam" id="PF03151">
    <property type="entry name" value="TPT"/>
    <property type="match status" value="1"/>
</dbReference>
<dbReference type="InterPro" id="IPR004853">
    <property type="entry name" value="Sugar_P_trans_dom"/>
</dbReference>
<dbReference type="InParanoid" id="D7SSY5"/>
<feature type="transmembrane region" description="Helical" evidence="6">
    <location>
        <begin position="132"/>
        <end position="151"/>
    </location>
</feature>
<evidence type="ECO:0000256" key="1">
    <source>
        <dbReference type="ARBA" id="ARBA00004141"/>
    </source>
</evidence>
<dbReference type="EMBL" id="FN595002">
    <property type="protein sequence ID" value="CBI18769.3"/>
    <property type="molecule type" value="Genomic_DNA"/>
</dbReference>
<accession>D7SSY5</accession>
<evidence type="ECO:0000313" key="9">
    <source>
        <dbReference type="Proteomes" id="UP000009183"/>
    </source>
</evidence>
<protein>
    <recommendedName>
        <fullName evidence="7">Sugar phosphate transporter domain-containing protein</fullName>
    </recommendedName>
</protein>
<comment type="subcellular location">
    <subcellularLocation>
        <location evidence="1">Membrane</location>
        <topology evidence="1">Multi-pass membrane protein</topology>
    </subcellularLocation>
</comment>
<evidence type="ECO:0000259" key="7">
    <source>
        <dbReference type="Pfam" id="PF03151"/>
    </source>
</evidence>
<organism evidence="8 9">
    <name type="scientific">Vitis vinifera</name>
    <name type="common">Grape</name>
    <dbReference type="NCBI Taxonomy" id="29760"/>
    <lineage>
        <taxon>Eukaryota</taxon>
        <taxon>Viridiplantae</taxon>
        <taxon>Streptophyta</taxon>
        <taxon>Embryophyta</taxon>
        <taxon>Tracheophyta</taxon>
        <taxon>Spermatophyta</taxon>
        <taxon>Magnoliopsida</taxon>
        <taxon>eudicotyledons</taxon>
        <taxon>Gunneridae</taxon>
        <taxon>Pentapetalae</taxon>
        <taxon>rosids</taxon>
        <taxon>Vitales</taxon>
        <taxon>Vitaceae</taxon>
        <taxon>Viteae</taxon>
        <taxon>Vitis</taxon>
    </lineage>
</organism>
<feature type="transmembrane region" description="Helical" evidence="6">
    <location>
        <begin position="38"/>
        <end position="57"/>
    </location>
</feature>
<feature type="transmembrane region" description="Helical" evidence="6">
    <location>
        <begin position="101"/>
        <end position="120"/>
    </location>
</feature>
<evidence type="ECO:0000256" key="6">
    <source>
        <dbReference type="SAM" id="Phobius"/>
    </source>
</evidence>
<dbReference type="Proteomes" id="UP000009183">
    <property type="component" value="Unassembled WGS sequence, unordered"/>
</dbReference>
<evidence type="ECO:0000256" key="5">
    <source>
        <dbReference type="SAM" id="MobiDB-lite"/>
    </source>
</evidence>
<dbReference type="KEGG" id="vvi:100252950"/>
<dbReference type="PANTHER" id="PTHR11132">
    <property type="entry name" value="SOLUTE CARRIER FAMILY 35"/>
    <property type="match status" value="1"/>
</dbReference>
<dbReference type="InterPro" id="IPR050186">
    <property type="entry name" value="TPT_transporter"/>
</dbReference>
<dbReference type="PaxDb" id="29760-VIT_00s0663g00010.t01"/>
<dbReference type="OMA" id="HTLWRSF"/>
<feature type="transmembrane region" description="Helical" evidence="6">
    <location>
        <begin position="69"/>
        <end position="89"/>
    </location>
</feature>
<reference evidence="9" key="1">
    <citation type="journal article" date="2007" name="Nature">
        <title>The grapevine genome sequence suggests ancestral hexaploidization in major angiosperm phyla.</title>
        <authorList>
            <consortium name="The French-Italian Public Consortium for Grapevine Genome Characterization."/>
            <person name="Jaillon O."/>
            <person name="Aury J.-M."/>
            <person name="Noel B."/>
            <person name="Policriti A."/>
            <person name="Clepet C."/>
            <person name="Casagrande A."/>
            <person name="Choisne N."/>
            <person name="Aubourg S."/>
            <person name="Vitulo N."/>
            <person name="Jubin C."/>
            <person name="Vezzi A."/>
            <person name="Legeai F."/>
            <person name="Hugueney P."/>
            <person name="Dasilva C."/>
            <person name="Horner D."/>
            <person name="Mica E."/>
            <person name="Jublot D."/>
            <person name="Poulain J."/>
            <person name="Bruyere C."/>
            <person name="Billault A."/>
            <person name="Segurens B."/>
            <person name="Gouyvenoux M."/>
            <person name="Ugarte E."/>
            <person name="Cattonaro F."/>
            <person name="Anthouard V."/>
            <person name="Vico V."/>
            <person name="Del Fabbro C."/>
            <person name="Alaux M."/>
            <person name="Di Gaspero G."/>
            <person name="Dumas V."/>
            <person name="Felice N."/>
            <person name="Paillard S."/>
            <person name="Juman I."/>
            <person name="Moroldo M."/>
            <person name="Scalabrin S."/>
            <person name="Canaguier A."/>
            <person name="Le Clainche I."/>
            <person name="Malacrida G."/>
            <person name="Durand E."/>
            <person name="Pesole G."/>
            <person name="Laucou V."/>
            <person name="Chatelet P."/>
            <person name="Merdinoglu D."/>
            <person name="Delledonne M."/>
            <person name="Pezzotti M."/>
            <person name="Lecharny A."/>
            <person name="Scarpelli C."/>
            <person name="Artiguenave F."/>
            <person name="Pe M.E."/>
            <person name="Valle G."/>
            <person name="Morgante M."/>
            <person name="Caboche M."/>
            <person name="Adam-Blondon A.-F."/>
            <person name="Weissenbach J."/>
            <person name="Quetier F."/>
            <person name="Wincker P."/>
        </authorList>
    </citation>
    <scope>NUCLEOTIDE SEQUENCE [LARGE SCALE GENOMIC DNA]</scope>
    <source>
        <strain evidence="9">cv. Pinot noir / PN40024</strain>
    </source>
</reference>
<dbReference type="HOGENOM" id="CLU_941389_0_0_1"/>
<keyword evidence="3 6" id="KW-1133">Transmembrane helix</keyword>
<proteinExistence type="predicted"/>
<feature type="region of interest" description="Disordered" evidence="5">
    <location>
        <begin position="1"/>
        <end position="25"/>
    </location>
</feature>
<gene>
    <name evidence="8" type="ORF">VIT_00s0663g00010</name>
</gene>
<dbReference type="Gramene" id="Vitis15g01176.t01">
    <property type="protein sequence ID" value="Vitis15g01176.t01.CDS"/>
    <property type="gene ID" value="Vitis15g01176"/>
</dbReference>
<dbReference type="AlphaFoldDB" id="D7SSY5"/>
<evidence type="ECO:0000256" key="2">
    <source>
        <dbReference type="ARBA" id="ARBA00022692"/>
    </source>
</evidence>
<dbReference type="eggNOG" id="KOG1444">
    <property type="taxonomic scope" value="Eukaryota"/>
</dbReference>
<feature type="domain" description="Sugar phosphate transporter" evidence="7">
    <location>
        <begin position="51"/>
        <end position="239"/>
    </location>
</feature>
<evidence type="ECO:0000256" key="4">
    <source>
        <dbReference type="ARBA" id="ARBA00023136"/>
    </source>
</evidence>
<dbReference type="OrthoDB" id="417037at2759"/>
<dbReference type="GO" id="GO:0016020">
    <property type="term" value="C:membrane"/>
    <property type="evidence" value="ECO:0007669"/>
    <property type="project" value="UniProtKB-SubCell"/>
</dbReference>
<feature type="compositionally biased region" description="Basic and acidic residues" evidence="5">
    <location>
        <begin position="1"/>
        <end position="17"/>
    </location>
</feature>
<dbReference type="GO" id="GO:0005338">
    <property type="term" value="F:nucleotide-sugar transmembrane transporter activity"/>
    <property type="evidence" value="ECO:0000318"/>
    <property type="project" value="GO_Central"/>
</dbReference>